<reference evidence="1" key="2">
    <citation type="submission" date="2022-06" db="UniProtKB">
        <authorList>
            <consortium name="EnsemblMetazoa"/>
        </authorList>
    </citation>
    <scope>IDENTIFICATION</scope>
    <source>
        <strain evidence="1">PS312</strain>
    </source>
</reference>
<dbReference type="EnsemblMetazoa" id="PPA05990.1">
    <property type="protein sequence ID" value="PPA05990.1"/>
    <property type="gene ID" value="WBGene00095544"/>
</dbReference>
<gene>
    <name evidence="1" type="primary">WBGene00095544</name>
</gene>
<keyword evidence="2" id="KW-1185">Reference proteome</keyword>
<dbReference type="Proteomes" id="UP000005239">
    <property type="component" value="Unassembled WGS sequence"/>
</dbReference>
<sequence length="359" mass="39527">MVDQLTTITLTVAATLEARVSTITIQEAVTTITTTEEAVDLIIIIIMEDIIIITMEEVVPSGILRHPHRVVAVEEEVVDGDSEEGSMTVNGITITIQDSTLNGIMIGNGDNTDKIVIGEEDPRCSRDFYPMVVMVVEEAIREEEDIMEEVAGIIMEEEVDGNKRSTTVGQRIVNTLQADTTEDGEDIIIIMEDGEEAGGGVEVHCGIEEDGSLVMAVVVVTTEEEEDTIMEVEAITTEEEGEDIIIIMEDGEEEDGEDTTTIITIIMEDGSSINCLIHSDNSTLQEAEEVHYGTEEEDGEVIIMGTEVYSEEEDISALLITIGHGEYGDRIVIGEGDLHWCRDFSDNRTMMKNIFMNRK</sequence>
<accession>A0A2A6C422</accession>
<evidence type="ECO:0000313" key="1">
    <source>
        <dbReference type="EnsemblMetazoa" id="PPA05990.1"/>
    </source>
</evidence>
<reference evidence="2" key="1">
    <citation type="journal article" date="2008" name="Nat. Genet.">
        <title>The Pristionchus pacificus genome provides a unique perspective on nematode lifestyle and parasitism.</title>
        <authorList>
            <person name="Dieterich C."/>
            <person name="Clifton S.W."/>
            <person name="Schuster L.N."/>
            <person name="Chinwalla A."/>
            <person name="Delehaunty K."/>
            <person name="Dinkelacker I."/>
            <person name="Fulton L."/>
            <person name="Fulton R."/>
            <person name="Godfrey J."/>
            <person name="Minx P."/>
            <person name="Mitreva M."/>
            <person name="Roeseler W."/>
            <person name="Tian H."/>
            <person name="Witte H."/>
            <person name="Yang S.P."/>
            <person name="Wilson R.K."/>
            <person name="Sommer R.J."/>
        </authorList>
    </citation>
    <scope>NUCLEOTIDE SEQUENCE [LARGE SCALE GENOMIC DNA]</scope>
    <source>
        <strain evidence="2">PS312</strain>
    </source>
</reference>
<proteinExistence type="predicted"/>
<evidence type="ECO:0000313" key="2">
    <source>
        <dbReference type="Proteomes" id="UP000005239"/>
    </source>
</evidence>
<protein>
    <submittedName>
        <fullName evidence="1">Uncharacterized protein</fullName>
    </submittedName>
</protein>
<organism evidence="1 2">
    <name type="scientific">Pristionchus pacificus</name>
    <name type="common">Parasitic nematode worm</name>
    <dbReference type="NCBI Taxonomy" id="54126"/>
    <lineage>
        <taxon>Eukaryota</taxon>
        <taxon>Metazoa</taxon>
        <taxon>Ecdysozoa</taxon>
        <taxon>Nematoda</taxon>
        <taxon>Chromadorea</taxon>
        <taxon>Rhabditida</taxon>
        <taxon>Rhabditina</taxon>
        <taxon>Diplogasteromorpha</taxon>
        <taxon>Diplogasteroidea</taxon>
        <taxon>Neodiplogasteridae</taxon>
        <taxon>Pristionchus</taxon>
    </lineage>
</organism>
<dbReference type="AlphaFoldDB" id="A0A2A6C422"/>
<accession>A0A8R1Y8B1</accession>
<name>A0A2A6C422_PRIPA</name>